<dbReference type="RefSeq" id="WP_184768066.1">
    <property type="nucleotide sequence ID" value="NZ_JACHGI010000002.1"/>
</dbReference>
<evidence type="ECO:0000256" key="4">
    <source>
        <dbReference type="ARBA" id="ARBA00023239"/>
    </source>
</evidence>
<keyword evidence="4" id="KW-0456">Lyase</keyword>
<dbReference type="InterPro" id="IPR008929">
    <property type="entry name" value="Chondroitin_lyas"/>
</dbReference>
<dbReference type="AlphaFoldDB" id="A0A8E1WDQ5"/>
<organism evidence="6 7">
    <name type="scientific">Aminobacter carboxidus</name>
    <dbReference type="NCBI Taxonomy" id="376165"/>
    <lineage>
        <taxon>Bacteria</taxon>
        <taxon>Pseudomonadati</taxon>
        <taxon>Pseudomonadota</taxon>
        <taxon>Alphaproteobacteria</taxon>
        <taxon>Hyphomicrobiales</taxon>
        <taxon>Phyllobacteriaceae</taxon>
        <taxon>Aminobacter</taxon>
    </lineage>
</organism>
<protein>
    <submittedName>
        <fullName evidence="6">Heparinase superfamily protein</fullName>
    </submittedName>
</protein>
<proteinExistence type="predicted"/>
<evidence type="ECO:0000259" key="5">
    <source>
        <dbReference type="Pfam" id="PF07940"/>
    </source>
</evidence>
<dbReference type="Gene3D" id="2.70.98.70">
    <property type="match status" value="1"/>
</dbReference>
<evidence type="ECO:0000313" key="7">
    <source>
        <dbReference type="Proteomes" id="UP000532373"/>
    </source>
</evidence>
<dbReference type="EMBL" id="JACHGI010000002">
    <property type="protein sequence ID" value="MBB6465552.1"/>
    <property type="molecule type" value="Genomic_DNA"/>
</dbReference>
<dbReference type="GO" id="GO:0016829">
    <property type="term" value="F:lyase activity"/>
    <property type="evidence" value="ECO:0007669"/>
    <property type="project" value="UniProtKB-KW"/>
</dbReference>
<evidence type="ECO:0000313" key="6">
    <source>
        <dbReference type="EMBL" id="MBB6465552.1"/>
    </source>
</evidence>
<dbReference type="Gene3D" id="1.50.10.100">
    <property type="entry name" value="Chondroitin AC/alginate lyase"/>
    <property type="match status" value="1"/>
</dbReference>
<evidence type="ECO:0000256" key="3">
    <source>
        <dbReference type="ARBA" id="ARBA00022764"/>
    </source>
</evidence>
<comment type="caution">
    <text evidence="6">The sequence shown here is derived from an EMBL/GenBank/DDBJ whole genome shotgun (WGS) entry which is preliminary data.</text>
</comment>
<dbReference type="InterPro" id="IPR012480">
    <property type="entry name" value="Hepar_II_III_C"/>
</dbReference>
<dbReference type="Pfam" id="PF07940">
    <property type="entry name" value="Hepar_II_III_C"/>
    <property type="match status" value="1"/>
</dbReference>
<feature type="domain" description="Heparinase II/III-like C-terminal" evidence="5">
    <location>
        <begin position="314"/>
        <end position="561"/>
    </location>
</feature>
<sequence>MSIAADSTTRLWALVAKEFWRKTRRRLRAGPAYSWRYTGRTPERVLIAPPDLRLADPQIALEIYYGRFPLSGHLVETGGQSPFLIDVPNRGWQRSLHGFRWLRHMRAAGTELAAANARALVSDWIALHGNRISGTAWEPATTAKRIIAWLQHSSVVLQGAEFAFYRSFLRSLAMQIRYLRSLAREMPDGKDRLRARVALAFAALSLPAPVSALRSATRNLAEELDRQILPDGGHISRNPMAVLEILADLLPLRHTYANQAEQPPLALINAVERMLPALRFFRHQDGSLARFNGMGATIHDRIVAILRHDETAGSPPLHATHSGYERLAMGGTTVIADTGTAPPIEVSNHAHAGCLAFEMSSGRQHYIVNAGIDTYGAADLRPLARATAAHSTVTINDTSSASFAHSQRVSGMLGSPLYAGPRSVPTQRFDKAGIHGFVARHDGYAQRFGLHHERELSLSAGGSILSGCDRILRAGKTPIKNDGRDLVTIRFHVHPDVQLFRDQKERLVLTGPDIDTWVFISPDVVAEVEESIYFAGLGGPCRSRQIVLSFKASEISEVHWQFSRTRIISRLDGERA</sequence>
<name>A0A8E1WDQ5_9HYPH</name>
<evidence type="ECO:0000256" key="2">
    <source>
        <dbReference type="ARBA" id="ARBA00022729"/>
    </source>
</evidence>
<dbReference type="Proteomes" id="UP000532373">
    <property type="component" value="Unassembled WGS sequence"/>
</dbReference>
<gene>
    <name evidence="6" type="ORF">HNQ96_001410</name>
</gene>
<accession>A0A8E1WDQ5</accession>
<evidence type="ECO:0000256" key="1">
    <source>
        <dbReference type="ARBA" id="ARBA00004418"/>
    </source>
</evidence>
<keyword evidence="2" id="KW-0732">Signal</keyword>
<dbReference type="GO" id="GO:0042597">
    <property type="term" value="C:periplasmic space"/>
    <property type="evidence" value="ECO:0007669"/>
    <property type="project" value="UniProtKB-SubCell"/>
</dbReference>
<reference evidence="6 7" key="1">
    <citation type="submission" date="2020-08" db="EMBL/GenBank/DDBJ databases">
        <title>Genomic Encyclopedia of Type Strains, Phase IV (KMG-IV): sequencing the most valuable type-strain genomes for metagenomic binning, comparative biology and taxonomic classification.</title>
        <authorList>
            <person name="Goeker M."/>
        </authorList>
    </citation>
    <scope>NUCLEOTIDE SEQUENCE [LARGE SCALE GENOMIC DNA]</scope>
    <source>
        <strain evidence="6 7">DSM 17454</strain>
    </source>
</reference>
<dbReference type="PANTHER" id="PTHR39210:SF1">
    <property type="entry name" value="HEPARIN-SULFATE LYASE"/>
    <property type="match status" value="1"/>
</dbReference>
<comment type="subcellular location">
    <subcellularLocation>
        <location evidence="1">Periplasm</location>
    </subcellularLocation>
</comment>
<dbReference type="PANTHER" id="PTHR39210">
    <property type="entry name" value="HEPARIN-SULFATE LYASE"/>
    <property type="match status" value="1"/>
</dbReference>
<keyword evidence="3" id="KW-0574">Periplasm</keyword>